<dbReference type="EMBL" id="FNET01000002">
    <property type="protein sequence ID" value="SDJ62810.1"/>
    <property type="molecule type" value="Genomic_DNA"/>
</dbReference>
<feature type="domain" description="Methyltransferase" evidence="2">
    <location>
        <begin position="23"/>
        <end position="93"/>
    </location>
</feature>
<gene>
    <name evidence="3" type="ORF">SAMN04488074_102562</name>
</gene>
<evidence type="ECO:0000256" key="1">
    <source>
        <dbReference type="SAM" id="MobiDB-lite"/>
    </source>
</evidence>
<sequence>MSRAHLNQNIEFWCSLPQPLSVVCEMGCGTGRVTSHLESVARTVGIDPSPPMPEAARKRMPAVDLRIGELSAIPAADGEFDHVYCIRGAFSHLIILGTYNADRHGFRARPAHEPLLRQTQTVGPTHTSRDPFAERA</sequence>
<dbReference type="GO" id="GO:0032259">
    <property type="term" value="P:methylation"/>
    <property type="evidence" value="ECO:0007669"/>
    <property type="project" value="UniProtKB-KW"/>
</dbReference>
<protein>
    <submittedName>
        <fullName evidence="3">Methyltransferase domain-containing protein</fullName>
    </submittedName>
</protein>
<evidence type="ECO:0000313" key="3">
    <source>
        <dbReference type="EMBL" id="SDJ62810.1"/>
    </source>
</evidence>
<dbReference type="GO" id="GO:0008168">
    <property type="term" value="F:methyltransferase activity"/>
    <property type="evidence" value="ECO:0007669"/>
    <property type="project" value="UniProtKB-KW"/>
</dbReference>
<dbReference type="Proteomes" id="UP000199682">
    <property type="component" value="Unassembled WGS sequence"/>
</dbReference>
<keyword evidence="3" id="KW-0489">Methyltransferase</keyword>
<proteinExistence type="predicted"/>
<dbReference type="AlphaFoldDB" id="A0A1G8VCE9"/>
<dbReference type="CDD" id="cd02440">
    <property type="entry name" value="AdoMet_MTases"/>
    <property type="match status" value="1"/>
</dbReference>
<keyword evidence="3" id="KW-0808">Transferase</keyword>
<dbReference type="InterPro" id="IPR041698">
    <property type="entry name" value="Methyltransf_25"/>
</dbReference>
<feature type="region of interest" description="Disordered" evidence="1">
    <location>
        <begin position="112"/>
        <end position="136"/>
    </location>
</feature>
<evidence type="ECO:0000259" key="2">
    <source>
        <dbReference type="Pfam" id="PF13649"/>
    </source>
</evidence>
<dbReference type="Gene3D" id="3.40.50.150">
    <property type="entry name" value="Vaccinia Virus protein VP39"/>
    <property type="match status" value="1"/>
</dbReference>
<feature type="compositionally biased region" description="Polar residues" evidence="1">
    <location>
        <begin position="117"/>
        <end position="126"/>
    </location>
</feature>
<evidence type="ECO:0000313" key="4">
    <source>
        <dbReference type="Proteomes" id="UP000199682"/>
    </source>
</evidence>
<dbReference type="SUPFAM" id="SSF53335">
    <property type="entry name" value="S-adenosyl-L-methionine-dependent methyltransferases"/>
    <property type="match status" value="1"/>
</dbReference>
<dbReference type="InterPro" id="IPR029063">
    <property type="entry name" value="SAM-dependent_MTases_sf"/>
</dbReference>
<reference evidence="4" key="1">
    <citation type="submission" date="2016-10" db="EMBL/GenBank/DDBJ databases">
        <authorList>
            <person name="Varghese N."/>
            <person name="Submissions S."/>
        </authorList>
    </citation>
    <scope>NUCLEOTIDE SEQUENCE [LARGE SCALE GENOMIC DNA]</scope>
    <source>
        <strain evidence="4">DSM 44796</strain>
    </source>
</reference>
<organism evidence="3 4">
    <name type="scientific">Lentzea albidocapillata subsp. violacea</name>
    <dbReference type="NCBI Taxonomy" id="128104"/>
    <lineage>
        <taxon>Bacteria</taxon>
        <taxon>Bacillati</taxon>
        <taxon>Actinomycetota</taxon>
        <taxon>Actinomycetes</taxon>
        <taxon>Pseudonocardiales</taxon>
        <taxon>Pseudonocardiaceae</taxon>
        <taxon>Lentzea</taxon>
    </lineage>
</organism>
<dbReference type="Pfam" id="PF13649">
    <property type="entry name" value="Methyltransf_25"/>
    <property type="match status" value="1"/>
</dbReference>
<feature type="compositionally biased region" description="Basic and acidic residues" evidence="1">
    <location>
        <begin position="127"/>
        <end position="136"/>
    </location>
</feature>
<name>A0A1G8VCE9_9PSEU</name>
<accession>A0A1G8VCE9</accession>